<dbReference type="PROSITE" id="PS50801">
    <property type="entry name" value="STAS"/>
    <property type="match status" value="1"/>
</dbReference>
<dbReference type="GO" id="GO:0016020">
    <property type="term" value="C:membrane"/>
    <property type="evidence" value="ECO:0007669"/>
    <property type="project" value="UniProtKB-SubCell"/>
</dbReference>
<feature type="transmembrane region" description="Helical" evidence="5">
    <location>
        <begin position="376"/>
        <end position="405"/>
    </location>
</feature>
<comment type="subcellular location">
    <subcellularLocation>
        <location evidence="1">Membrane</location>
        <topology evidence="1">Multi-pass membrane protein</topology>
    </subcellularLocation>
</comment>
<evidence type="ECO:0000256" key="3">
    <source>
        <dbReference type="ARBA" id="ARBA00022989"/>
    </source>
</evidence>
<dbReference type="InterPro" id="IPR011547">
    <property type="entry name" value="SLC26A/SulP_dom"/>
</dbReference>
<evidence type="ECO:0000256" key="4">
    <source>
        <dbReference type="ARBA" id="ARBA00023136"/>
    </source>
</evidence>
<comment type="caution">
    <text evidence="7">The sequence shown here is derived from an EMBL/GenBank/DDBJ whole genome shotgun (WGS) entry which is preliminary data.</text>
</comment>
<dbReference type="Gene3D" id="3.30.750.24">
    <property type="entry name" value="STAS domain"/>
    <property type="match status" value="1"/>
</dbReference>
<evidence type="ECO:0000259" key="6">
    <source>
        <dbReference type="PROSITE" id="PS50801"/>
    </source>
</evidence>
<dbReference type="Pfam" id="PF01740">
    <property type="entry name" value="STAS"/>
    <property type="match status" value="1"/>
</dbReference>
<feature type="transmembrane region" description="Helical" evidence="5">
    <location>
        <begin position="94"/>
        <end position="113"/>
    </location>
</feature>
<evidence type="ECO:0000256" key="5">
    <source>
        <dbReference type="SAM" id="Phobius"/>
    </source>
</evidence>
<keyword evidence="3 5" id="KW-1133">Transmembrane helix</keyword>
<feature type="transmembrane region" description="Helical" evidence="5">
    <location>
        <begin position="70"/>
        <end position="88"/>
    </location>
</feature>
<feature type="transmembrane region" description="Helical" evidence="5">
    <location>
        <begin position="21"/>
        <end position="42"/>
    </location>
</feature>
<keyword evidence="2 5" id="KW-0812">Transmembrane</keyword>
<dbReference type="InterPro" id="IPR002645">
    <property type="entry name" value="STAS_dom"/>
</dbReference>
<dbReference type="SUPFAM" id="SSF52091">
    <property type="entry name" value="SpoIIaa-like"/>
    <property type="match status" value="1"/>
</dbReference>
<evidence type="ECO:0000256" key="1">
    <source>
        <dbReference type="ARBA" id="ARBA00004141"/>
    </source>
</evidence>
<evidence type="ECO:0000313" key="8">
    <source>
        <dbReference type="Proteomes" id="UP000030437"/>
    </source>
</evidence>
<accession>A0A0A3IJG0</accession>
<dbReference type="AlphaFoldDB" id="A0A0A3IJG0"/>
<dbReference type="STRING" id="1220589.CD32_10380"/>
<gene>
    <name evidence="7" type="ORF">CD32_10380</name>
</gene>
<keyword evidence="8" id="KW-1185">Reference proteome</keyword>
<dbReference type="GO" id="GO:0055085">
    <property type="term" value="P:transmembrane transport"/>
    <property type="evidence" value="ECO:0007669"/>
    <property type="project" value="InterPro"/>
</dbReference>
<reference evidence="7 8" key="1">
    <citation type="submission" date="2014-02" db="EMBL/GenBank/DDBJ databases">
        <title>Draft genome sequence of Lysinibacillus odysseyi NBRC 100172.</title>
        <authorList>
            <person name="Zhang F."/>
            <person name="Wang G."/>
            <person name="Zhang L."/>
        </authorList>
    </citation>
    <scope>NUCLEOTIDE SEQUENCE [LARGE SCALE GENOMIC DNA]</scope>
    <source>
        <strain evidence="7 8">NBRC 100172</strain>
    </source>
</reference>
<dbReference type="EMBL" id="JPVP01000055">
    <property type="protein sequence ID" value="KGR84859.1"/>
    <property type="molecule type" value="Genomic_DNA"/>
</dbReference>
<dbReference type="eggNOG" id="COG0659">
    <property type="taxonomic scope" value="Bacteria"/>
</dbReference>
<dbReference type="InterPro" id="IPR036513">
    <property type="entry name" value="STAS_dom_sf"/>
</dbReference>
<dbReference type="OrthoDB" id="9771198at2"/>
<dbReference type="NCBIfam" id="TIGR00815">
    <property type="entry name" value="sulP"/>
    <property type="match status" value="1"/>
</dbReference>
<dbReference type="RefSeq" id="WP_036154257.1">
    <property type="nucleotide sequence ID" value="NZ_AVCX01000006.1"/>
</dbReference>
<protein>
    <submittedName>
        <fullName evidence="7">Sulfate transporter</fullName>
    </submittedName>
</protein>
<feature type="transmembrane region" description="Helical" evidence="5">
    <location>
        <begin position="246"/>
        <end position="268"/>
    </location>
</feature>
<dbReference type="InterPro" id="IPR001902">
    <property type="entry name" value="SLC26A/SulP_fam"/>
</dbReference>
<keyword evidence="4 5" id="KW-0472">Membrane</keyword>
<evidence type="ECO:0000256" key="2">
    <source>
        <dbReference type="ARBA" id="ARBA00022692"/>
    </source>
</evidence>
<dbReference type="CDD" id="cd07042">
    <property type="entry name" value="STAS_SulP_like_sulfate_transporter"/>
    <property type="match status" value="1"/>
</dbReference>
<feature type="transmembrane region" description="Helical" evidence="5">
    <location>
        <begin position="166"/>
        <end position="186"/>
    </location>
</feature>
<evidence type="ECO:0000313" key="7">
    <source>
        <dbReference type="EMBL" id="KGR84859.1"/>
    </source>
</evidence>
<proteinExistence type="predicted"/>
<name>A0A0A3IJG0_9BACI</name>
<organism evidence="7 8">
    <name type="scientific">Lysinibacillus odysseyi 34hs-1 = NBRC 100172</name>
    <dbReference type="NCBI Taxonomy" id="1220589"/>
    <lineage>
        <taxon>Bacteria</taxon>
        <taxon>Bacillati</taxon>
        <taxon>Bacillota</taxon>
        <taxon>Bacilli</taxon>
        <taxon>Bacillales</taxon>
        <taxon>Bacillaceae</taxon>
        <taxon>Lysinibacillus</taxon>
    </lineage>
</organism>
<feature type="transmembrane region" description="Helical" evidence="5">
    <location>
        <begin position="48"/>
        <end position="65"/>
    </location>
</feature>
<dbReference type="Pfam" id="PF00916">
    <property type="entry name" value="Sulfate_transp"/>
    <property type="match status" value="1"/>
</dbReference>
<dbReference type="PANTHER" id="PTHR11814">
    <property type="entry name" value="SULFATE TRANSPORTER"/>
    <property type="match status" value="1"/>
</dbReference>
<sequence length="585" mass="62386">MRRFWTGRFEGYTFNHFKKDLLSGTIVGIVAVPLAMSFAIASGVKPEYGIYTAIIAGILISLLGGSKYQIGGPTGAFVPILLGIVLVYGYENLLIAGIMAGLMLVLMGVLKLGSLIKFIPRPVTVGFTAGIAVIIFTGQIGNFLGLKGLGQHEYLLDTLKDIVAHLHTFNVTTILIALISLALILLTPKIAPKVPGALVGIIVSAVMTDVFFNGQVATIGSTYGAIPNTLPEFHVPEMTWEVIYSLLGPAFVIAMLGGIESLLSAVVADGMTNSKHHSNRELIGQGIANIITPLFGGIPATGAIARTATNIRTGAVSPMSGIIHGVFVLLTLLILAPLAVHIPLASLAPVLMVVAWNMSERHHFAHILKLKTGDSLVLIVTFLLTVFTSLTIAVEVGLGLAVVLFAKRMSEILVVAKVLPDHSTEQGKVFPHVVTEGHDCPQISIYTVEGPLFFGAAQTFEDAVLSAVNDRPEVLILRMGKVPFIDTTGEEYFRNIVKHFKASGGTLFVTGVQPALKTILDTNGLTQEIGAENFFSRTGAAIDGAMRHLQLRKCLGCKHFAFKECTKLSSGGEPDIISVHEKIIS</sequence>
<feature type="domain" description="STAS" evidence="6">
    <location>
        <begin position="441"/>
        <end position="545"/>
    </location>
</feature>
<dbReference type="Proteomes" id="UP000030437">
    <property type="component" value="Unassembled WGS sequence"/>
</dbReference>
<feature type="transmembrane region" description="Helical" evidence="5">
    <location>
        <begin position="125"/>
        <end position="146"/>
    </location>
</feature>
<feature type="transmembrane region" description="Helical" evidence="5">
    <location>
        <begin position="326"/>
        <end position="356"/>
    </location>
</feature>
<feature type="transmembrane region" description="Helical" evidence="5">
    <location>
        <begin position="198"/>
        <end position="226"/>
    </location>
</feature>